<comment type="caution">
    <text evidence="1">The sequence shown here is derived from an EMBL/GenBank/DDBJ whole genome shotgun (WGS) entry which is preliminary data.</text>
</comment>
<dbReference type="AlphaFoldDB" id="A0AAV3XFS6"/>
<sequence length="48" mass="5101">MGEVESDMPTARYANAFLHKLLVVLSTATTSGLTHDEPIISCPIATVV</sequence>
<organism evidence="1 2">
    <name type="scientific">Microseira wollei NIES-4236</name>
    <dbReference type="NCBI Taxonomy" id="2530354"/>
    <lineage>
        <taxon>Bacteria</taxon>
        <taxon>Bacillati</taxon>
        <taxon>Cyanobacteriota</taxon>
        <taxon>Cyanophyceae</taxon>
        <taxon>Oscillatoriophycideae</taxon>
        <taxon>Aerosakkonematales</taxon>
        <taxon>Aerosakkonemataceae</taxon>
        <taxon>Microseira</taxon>
    </lineage>
</organism>
<gene>
    <name evidence="1" type="ORF">MiSe_40480</name>
</gene>
<reference evidence="1" key="1">
    <citation type="submission" date="2019-10" db="EMBL/GenBank/DDBJ databases">
        <title>Draft genome sequece of Microseira wollei NIES-4236.</title>
        <authorList>
            <person name="Yamaguchi H."/>
            <person name="Suzuki S."/>
            <person name="Kawachi M."/>
        </authorList>
    </citation>
    <scope>NUCLEOTIDE SEQUENCE</scope>
    <source>
        <strain evidence="1">NIES-4236</strain>
    </source>
</reference>
<protein>
    <submittedName>
        <fullName evidence="1">Uncharacterized protein</fullName>
    </submittedName>
</protein>
<accession>A0AAV3XFS6</accession>
<evidence type="ECO:0000313" key="2">
    <source>
        <dbReference type="Proteomes" id="UP001050975"/>
    </source>
</evidence>
<dbReference type="Proteomes" id="UP001050975">
    <property type="component" value="Unassembled WGS sequence"/>
</dbReference>
<name>A0AAV3XFS6_9CYAN</name>
<dbReference type="EMBL" id="BLAY01000062">
    <property type="protein sequence ID" value="GET39284.1"/>
    <property type="molecule type" value="Genomic_DNA"/>
</dbReference>
<evidence type="ECO:0000313" key="1">
    <source>
        <dbReference type="EMBL" id="GET39284.1"/>
    </source>
</evidence>
<keyword evidence="2" id="KW-1185">Reference proteome</keyword>
<proteinExistence type="predicted"/>